<comment type="caution">
    <text evidence="1">The sequence shown here is derived from an EMBL/GenBank/DDBJ whole genome shotgun (WGS) entry which is preliminary data.</text>
</comment>
<keyword evidence="2" id="KW-1185">Reference proteome</keyword>
<organism evidence="1 2">
    <name type="scientific">Angustibacter aerolatus</name>
    <dbReference type="NCBI Taxonomy" id="1162965"/>
    <lineage>
        <taxon>Bacteria</taxon>
        <taxon>Bacillati</taxon>
        <taxon>Actinomycetota</taxon>
        <taxon>Actinomycetes</taxon>
        <taxon>Kineosporiales</taxon>
        <taxon>Kineosporiaceae</taxon>
    </lineage>
</organism>
<reference evidence="2" key="1">
    <citation type="journal article" date="2019" name="Int. J. Syst. Evol. Microbiol.">
        <title>The Global Catalogue of Microorganisms (GCM) 10K type strain sequencing project: providing services to taxonomists for standard genome sequencing and annotation.</title>
        <authorList>
            <consortium name="The Broad Institute Genomics Platform"/>
            <consortium name="The Broad Institute Genome Sequencing Center for Infectious Disease"/>
            <person name="Wu L."/>
            <person name="Ma J."/>
        </authorList>
    </citation>
    <scope>NUCLEOTIDE SEQUENCE [LARGE SCALE GENOMIC DNA]</scope>
    <source>
        <strain evidence="2">NBRC 108730</strain>
    </source>
</reference>
<dbReference type="Proteomes" id="UP001157017">
    <property type="component" value="Unassembled WGS sequence"/>
</dbReference>
<evidence type="ECO:0000313" key="2">
    <source>
        <dbReference type="Proteomes" id="UP001157017"/>
    </source>
</evidence>
<name>A0ABQ6JH88_9ACTN</name>
<accession>A0ABQ6JH88</accession>
<dbReference type="EMBL" id="BSUZ01000001">
    <property type="protein sequence ID" value="GMA87179.1"/>
    <property type="molecule type" value="Genomic_DNA"/>
</dbReference>
<proteinExistence type="predicted"/>
<gene>
    <name evidence="1" type="ORF">GCM10025868_24290</name>
</gene>
<protein>
    <submittedName>
        <fullName evidence="1">Uncharacterized protein</fullName>
    </submittedName>
</protein>
<sequence>MATAVSPTGLMASRMTSISTGASVTATACVLTTDSTRGFRLARRLVVEDLLRQGVDLLGRGARVGAGELLHGDEGGPGRVVDGALHRAGEVLGHAGLERLGRCVVEVEPAR</sequence>
<evidence type="ECO:0000313" key="1">
    <source>
        <dbReference type="EMBL" id="GMA87179.1"/>
    </source>
</evidence>